<proteinExistence type="predicted"/>
<name>A0A9W8Y8C4_9PLEO</name>
<keyword evidence="3" id="KW-0539">Nucleus</keyword>
<reference evidence="6" key="1">
    <citation type="submission" date="2022-10" db="EMBL/GenBank/DDBJ databases">
        <title>Tapping the CABI collections for fungal endophytes: first genome assemblies for Collariella, Neodidymelliopsis, Ascochyta clinopodiicola, Didymella pomorum, Didymosphaeria variabile, Neocosmospora piperis and Neocucurbitaria cava.</title>
        <authorList>
            <person name="Hill R."/>
        </authorList>
    </citation>
    <scope>NUCLEOTIDE SEQUENCE</scope>
    <source>
        <strain evidence="6">IMI 356814</strain>
    </source>
</reference>
<evidence type="ECO:0000256" key="2">
    <source>
        <dbReference type="ARBA" id="ARBA00023163"/>
    </source>
</evidence>
<dbReference type="EMBL" id="JAPEUY010000010">
    <property type="protein sequence ID" value="KAJ4368738.1"/>
    <property type="molecule type" value="Genomic_DNA"/>
</dbReference>
<dbReference type="GO" id="GO:0006351">
    <property type="term" value="P:DNA-templated transcription"/>
    <property type="evidence" value="ECO:0007669"/>
    <property type="project" value="InterPro"/>
</dbReference>
<dbReference type="GO" id="GO:0005634">
    <property type="term" value="C:nucleus"/>
    <property type="evidence" value="ECO:0007669"/>
    <property type="project" value="TreeGrafter"/>
</dbReference>
<dbReference type="GO" id="GO:0000978">
    <property type="term" value="F:RNA polymerase II cis-regulatory region sequence-specific DNA binding"/>
    <property type="evidence" value="ECO:0007669"/>
    <property type="project" value="TreeGrafter"/>
</dbReference>
<dbReference type="AlphaFoldDB" id="A0A9W8Y8C4"/>
<dbReference type="GO" id="GO:0000981">
    <property type="term" value="F:DNA-binding transcription factor activity, RNA polymerase II-specific"/>
    <property type="evidence" value="ECO:0007669"/>
    <property type="project" value="TreeGrafter"/>
</dbReference>
<evidence type="ECO:0000313" key="6">
    <source>
        <dbReference type="EMBL" id="KAJ4368738.1"/>
    </source>
</evidence>
<dbReference type="GO" id="GO:0008270">
    <property type="term" value="F:zinc ion binding"/>
    <property type="evidence" value="ECO:0007669"/>
    <property type="project" value="InterPro"/>
</dbReference>
<dbReference type="GO" id="GO:0000435">
    <property type="term" value="P:positive regulation of transcription from RNA polymerase II promoter by galactose"/>
    <property type="evidence" value="ECO:0007669"/>
    <property type="project" value="TreeGrafter"/>
</dbReference>
<organism evidence="6 7">
    <name type="scientific">Neocucurbitaria cava</name>
    <dbReference type="NCBI Taxonomy" id="798079"/>
    <lineage>
        <taxon>Eukaryota</taxon>
        <taxon>Fungi</taxon>
        <taxon>Dikarya</taxon>
        <taxon>Ascomycota</taxon>
        <taxon>Pezizomycotina</taxon>
        <taxon>Dothideomycetes</taxon>
        <taxon>Pleosporomycetidae</taxon>
        <taxon>Pleosporales</taxon>
        <taxon>Pleosporineae</taxon>
        <taxon>Cucurbitariaceae</taxon>
        <taxon>Neocucurbitaria</taxon>
    </lineage>
</organism>
<accession>A0A9W8Y8C4</accession>
<keyword evidence="2" id="KW-0804">Transcription</keyword>
<dbReference type="Pfam" id="PF04082">
    <property type="entry name" value="Fungal_trans"/>
    <property type="match status" value="1"/>
</dbReference>
<keyword evidence="7" id="KW-1185">Reference proteome</keyword>
<keyword evidence="1" id="KW-0805">Transcription regulation</keyword>
<gene>
    <name evidence="6" type="ORF">N0V83_005820</name>
</gene>
<dbReference type="InterPro" id="IPR007219">
    <property type="entry name" value="XnlR_reg_dom"/>
</dbReference>
<protein>
    <recommendedName>
        <fullName evidence="5">Xylanolytic transcriptional activator regulatory domain-containing protein</fullName>
    </recommendedName>
</protein>
<dbReference type="OrthoDB" id="4064873at2759"/>
<feature type="compositionally biased region" description="Basic and acidic residues" evidence="4">
    <location>
        <begin position="15"/>
        <end position="29"/>
    </location>
</feature>
<feature type="domain" description="Xylanolytic transcriptional activator regulatory" evidence="5">
    <location>
        <begin position="124"/>
        <end position="255"/>
    </location>
</feature>
<sequence>MPLGRAGTDDAEAEAFGHDASRDASHDSSDDGSETEIPSASSEAMGQPPVMLSSESQKHFEADHTDIASSYSHDELSIQDKRAFIQCFLAASSGLLDLYTWEDISQMLQNHDPASPSPEGPAAQKLNSMEEASLYLMAAIGAQCRGRTTDDLAWAAKLFSYARKLALENMLEIPSLELIRAFLLMAFYMFGACRRNAAFMYLGVASKAADILGLHMSAQYKHLSSDARNARLRTAKSLRVFDVVCNSILGRPSSTPALRPGHTSYVNDDMSIGSESTYKALALGASYEIAAVLNAAVSKSAEGGLDAEAAEGFVLALRQCSRTFPSVLRQPDNSGDSNGRHVTLGNVHVAGTYYFSVILVTQHFLIQHVVPQLSGQAQIPSARHSDSTLRTTENVKITHLADACIEAAIFMAQMCHQVMRSGSLLGNMCIVKAWLFATGLVLGFSLLVEDGSNNSKRRAAFLKSLHVLGELKRLSPQAEQYYSIISSFHQAIKTYKEQLHREKEGSLRNLVDRVFMPDQAAEFEESENLPTQLPSPDMTVMDAHSAEWSNETALGSLNGMLPVDPALIGENDVIMRMLWDPYAMNYTDSIVSDAEINLDPQIQIRGSLAQ</sequence>
<dbReference type="PANTHER" id="PTHR47424:SF9">
    <property type="entry name" value="TAH-2"/>
    <property type="match status" value="1"/>
</dbReference>
<evidence type="ECO:0000313" key="7">
    <source>
        <dbReference type="Proteomes" id="UP001140560"/>
    </source>
</evidence>
<comment type="caution">
    <text evidence="6">The sequence shown here is derived from an EMBL/GenBank/DDBJ whole genome shotgun (WGS) entry which is preliminary data.</text>
</comment>
<dbReference type="PANTHER" id="PTHR47424">
    <property type="entry name" value="REGULATORY PROTEIN GAL4"/>
    <property type="match status" value="1"/>
</dbReference>
<dbReference type="CDD" id="cd12148">
    <property type="entry name" value="fungal_TF_MHR"/>
    <property type="match status" value="1"/>
</dbReference>
<evidence type="ECO:0000256" key="1">
    <source>
        <dbReference type="ARBA" id="ARBA00023015"/>
    </source>
</evidence>
<feature type="region of interest" description="Disordered" evidence="4">
    <location>
        <begin position="1"/>
        <end position="59"/>
    </location>
</feature>
<evidence type="ECO:0000256" key="4">
    <source>
        <dbReference type="SAM" id="MobiDB-lite"/>
    </source>
</evidence>
<evidence type="ECO:0000259" key="5">
    <source>
        <dbReference type="Pfam" id="PF04082"/>
    </source>
</evidence>
<evidence type="ECO:0000256" key="3">
    <source>
        <dbReference type="ARBA" id="ARBA00023242"/>
    </source>
</evidence>
<dbReference type="InterPro" id="IPR051127">
    <property type="entry name" value="Fungal_SecMet_Regulators"/>
</dbReference>
<dbReference type="Proteomes" id="UP001140560">
    <property type="component" value="Unassembled WGS sequence"/>
</dbReference>